<comment type="caution">
    <text evidence="2">The sequence shown here is derived from an EMBL/GenBank/DDBJ whole genome shotgun (WGS) entry which is preliminary data.</text>
</comment>
<gene>
    <name evidence="2" type="ORF">PPRIM_AZ9-3.1.T0800165</name>
</gene>
<evidence type="ECO:0000256" key="1">
    <source>
        <dbReference type="SAM" id="Phobius"/>
    </source>
</evidence>
<dbReference type="Proteomes" id="UP000688137">
    <property type="component" value="Unassembled WGS sequence"/>
</dbReference>
<evidence type="ECO:0000313" key="3">
    <source>
        <dbReference type="Proteomes" id="UP000688137"/>
    </source>
</evidence>
<feature type="transmembrane region" description="Helical" evidence="1">
    <location>
        <begin position="169"/>
        <end position="190"/>
    </location>
</feature>
<accession>A0A8S1N4H6</accession>
<feature type="transmembrane region" description="Helical" evidence="1">
    <location>
        <begin position="109"/>
        <end position="130"/>
    </location>
</feature>
<reference evidence="2" key="1">
    <citation type="submission" date="2021-01" db="EMBL/GenBank/DDBJ databases">
        <authorList>
            <consortium name="Genoscope - CEA"/>
            <person name="William W."/>
        </authorList>
    </citation>
    <scope>NUCLEOTIDE SEQUENCE</scope>
</reference>
<proteinExistence type="predicted"/>
<keyword evidence="1" id="KW-0812">Transmembrane</keyword>
<dbReference type="AlphaFoldDB" id="A0A8S1N4H6"/>
<dbReference type="OMA" id="LICWITQ"/>
<keyword evidence="1" id="KW-0472">Membrane</keyword>
<evidence type="ECO:0000313" key="2">
    <source>
        <dbReference type="EMBL" id="CAD8088257.1"/>
    </source>
</evidence>
<protein>
    <recommendedName>
        <fullName evidence="4">Transmembrane protein</fullName>
    </recommendedName>
</protein>
<feature type="transmembrane region" description="Helical" evidence="1">
    <location>
        <begin position="142"/>
        <end position="163"/>
    </location>
</feature>
<name>A0A8S1N4H6_PARPR</name>
<keyword evidence="3" id="KW-1185">Reference proteome</keyword>
<sequence>MIFRKIKEFNYRRRENQQLQYIQIPNNQVQHNQNNNIQIYQRQQPSPQILIQHNSQSSNSIQQVRTQPYMTAPNIPKKVPQLFWPYLCLFVSNLGLGIAIFATQGSETAIIIFEVFKMLLNIISGIYYYSKSTDTIFNVPRCFKILFCIILTQFFCNFIQLLICWITQVSYSLELVTIILLIIFLLYFYYQRKMYVQR</sequence>
<keyword evidence="1" id="KW-1133">Transmembrane helix</keyword>
<organism evidence="2 3">
    <name type="scientific">Paramecium primaurelia</name>
    <dbReference type="NCBI Taxonomy" id="5886"/>
    <lineage>
        <taxon>Eukaryota</taxon>
        <taxon>Sar</taxon>
        <taxon>Alveolata</taxon>
        <taxon>Ciliophora</taxon>
        <taxon>Intramacronucleata</taxon>
        <taxon>Oligohymenophorea</taxon>
        <taxon>Peniculida</taxon>
        <taxon>Parameciidae</taxon>
        <taxon>Paramecium</taxon>
    </lineage>
</organism>
<feature type="transmembrane region" description="Helical" evidence="1">
    <location>
        <begin position="83"/>
        <end position="103"/>
    </location>
</feature>
<evidence type="ECO:0008006" key="4">
    <source>
        <dbReference type="Google" id="ProtNLM"/>
    </source>
</evidence>
<dbReference type="EMBL" id="CAJJDM010000083">
    <property type="protein sequence ID" value="CAD8088257.1"/>
    <property type="molecule type" value="Genomic_DNA"/>
</dbReference>